<dbReference type="EMBL" id="QKWP01000023">
    <property type="protein sequence ID" value="RIB30038.1"/>
    <property type="molecule type" value="Genomic_DNA"/>
</dbReference>
<comment type="caution">
    <text evidence="1">The sequence shown here is derived from an EMBL/GenBank/DDBJ whole genome shotgun (WGS) entry which is preliminary data.</text>
</comment>
<gene>
    <name evidence="1" type="ORF">C2G38_2153802</name>
</gene>
<dbReference type="OrthoDB" id="2445879at2759"/>
<sequence length="169" mass="19471">MTKHKKYLSRSDDISTCLFLYPIQIGTKTLTTINNKDFIIAVVRNKFKPSYISTKHAGLLIVGFNQHIILDQLLSDITFCFFSFKLDKLNSLIFGYSSSILSNSKVAIFKNTNPNTVWQQIGILSQYTGLELFGLAHKTMYEAIKEILSCTILDWNNEIFKKLFQYHLK</sequence>
<dbReference type="AlphaFoldDB" id="A0A397W6Y4"/>
<accession>A0A397W6Y4</accession>
<keyword evidence="2" id="KW-1185">Reference proteome</keyword>
<reference evidence="1 2" key="1">
    <citation type="submission" date="2018-06" db="EMBL/GenBank/DDBJ databases">
        <title>Comparative genomics reveals the genomic features of Rhizophagus irregularis, R. cerebriforme, R. diaphanum and Gigaspora rosea, and their symbiotic lifestyle signature.</title>
        <authorList>
            <person name="Morin E."/>
            <person name="San Clemente H."/>
            <person name="Chen E.C.H."/>
            <person name="De La Providencia I."/>
            <person name="Hainaut M."/>
            <person name="Kuo A."/>
            <person name="Kohler A."/>
            <person name="Murat C."/>
            <person name="Tang N."/>
            <person name="Roy S."/>
            <person name="Loubradou J."/>
            <person name="Henrissat B."/>
            <person name="Grigoriev I.V."/>
            <person name="Corradi N."/>
            <person name="Roux C."/>
            <person name="Martin F.M."/>
        </authorList>
    </citation>
    <scope>NUCLEOTIDE SEQUENCE [LARGE SCALE GENOMIC DNA]</scope>
    <source>
        <strain evidence="1 2">DAOM 194757</strain>
    </source>
</reference>
<protein>
    <submittedName>
        <fullName evidence="1">Uncharacterized protein</fullName>
    </submittedName>
</protein>
<evidence type="ECO:0000313" key="1">
    <source>
        <dbReference type="EMBL" id="RIB30038.1"/>
    </source>
</evidence>
<proteinExistence type="predicted"/>
<name>A0A397W6Y4_9GLOM</name>
<organism evidence="1 2">
    <name type="scientific">Gigaspora rosea</name>
    <dbReference type="NCBI Taxonomy" id="44941"/>
    <lineage>
        <taxon>Eukaryota</taxon>
        <taxon>Fungi</taxon>
        <taxon>Fungi incertae sedis</taxon>
        <taxon>Mucoromycota</taxon>
        <taxon>Glomeromycotina</taxon>
        <taxon>Glomeromycetes</taxon>
        <taxon>Diversisporales</taxon>
        <taxon>Gigasporaceae</taxon>
        <taxon>Gigaspora</taxon>
    </lineage>
</organism>
<evidence type="ECO:0000313" key="2">
    <source>
        <dbReference type="Proteomes" id="UP000266673"/>
    </source>
</evidence>
<dbReference type="Proteomes" id="UP000266673">
    <property type="component" value="Unassembled WGS sequence"/>
</dbReference>